<proteinExistence type="predicted"/>
<gene>
    <name evidence="1" type="ORF">COCCU_05190</name>
</gene>
<sequence length="54" mass="5978">MGLHIRDSEMKVWKTFTLERQLEVMINADDLIAARGGQGTICLSDVIASELMGI</sequence>
<dbReference type="AlphaFoldDB" id="A0A6B8W0E9"/>
<dbReference type="EMBL" id="CP046455">
    <property type="protein sequence ID" value="QGU06984.1"/>
    <property type="molecule type" value="Genomic_DNA"/>
</dbReference>
<name>A0A6B8W0E9_9CORY</name>
<evidence type="ECO:0000313" key="1">
    <source>
        <dbReference type="EMBL" id="QGU06984.1"/>
    </source>
</evidence>
<keyword evidence="2" id="KW-1185">Reference proteome</keyword>
<accession>A0A6B8W0E9</accession>
<evidence type="ECO:0000313" key="2">
    <source>
        <dbReference type="Proteomes" id="UP000424462"/>
    </source>
</evidence>
<dbReference type="RefSeq" id="WP_197088443.1">
    <property type="nucleotide sequence ID" value="NZ_CP046455.1"/>
</dbReference>
<reference evidence="1 2" key="1">
    <citation type="submission" date="2019-11" db="EMBL/GenBank/DDBJ databases">
        <title>Complete genome sequence of Corynebacterium kalinowskii 1959, a novel Corynebacterium species isolated from soil of a small paddock in Vilsendorf, Germany.</title>
        <authorList>
            <person name="Schaffert L."/>
            <person name="Ruwe M."/>
            <person name="Milse J."/>
            <person name="Hanuschka K."/>
            <person name="Ortseifen V."/>
            <person name="Droste J."/>
            <person name="Brandt D."/>
            <person name="Schlueter L."/>
            <person name="Kutter Y."/>
            <person name="Vinke S."/>
            <person name="Viehoefer P."/>
            <person name="Jacob L."/>
            <person name="Luebke N.-C."/>
            <person name="Schulte-Berndt E."/>
            <person name="Hain C."/>
            <person name="Linder M."/>
            <person name="Schmidt P."/>
            <person name="Wollenschlaeger L."/>
            <person name="Luttermann T."/>
            <person name="Thieme E."/>
            <person name="Hassa J."/>
            <person name="Haak M."/>
            <person name="Wittchen M."/>
            <person name="Mentz A."/>
            <person name="Persicke M."/>
            <person name="Busche T."/>
            <person name="Ruckert C."/>
        </authorList>
    </citation>
    <scope>NUCLEOTIDE SEQUENCE [LARGE SCALE GENOMIC DNA]</scope>
    <source>
        <strain evidence="1 2">2039</strain>
    </source>
</reference>
<dbReference type="KEGG" id="cok:COCCU_05190"/>
<organism evidence="1 2">
    <name type="scientific">Corynebacterium occultum</name>
    <dbReference type="NCBI Taxonomy" id="2675219"/>
    <lineage>
        <taxon>Bacteria</taxon>
        <taxon>Bacillati</taxon>
        <taxon>Actinomycetota</taxon>
        <taxon>Actinomycetes</taxon>
        <taxon>Mycobacteriales</taxon>
        <taxon>Corynebacteriaceae</taxon>
        <taxon>Corynebacterium</taxon>
    </lineage>
</organism>
<dbReference type="Proteomes" id="UP000424462">
    <property type="component" value="Chromosome"/>
</dbReference>
<protein>
    <submittedName>
        <fullName evidence="1">Uncharacterized protein</fullName>
    </submittedName>
</protein>